<dbReference type="KEGG" id="tsv:DSM104635_01917"/>
<dbReference type="EMBL" id="CP047045">
    <property type="protein sequence ID" value="QGZ95076.1"/>
    <property type="molecule type" value="Genomic_DNA"/>
</dbReference>
<dbReference type="SUPFAM" id="SSF53335">
    <property type="entry name" value="S-adenosyl-L-methionine-dependent methyltransferases"/>
    <property type="match status" value="1"/>
</dbReference>
<keyword evidence="2 5" id="KW-0808">Transferase</keyword>
<evidence type="ECO:0000313" key="6">
    <source>
        <dbReference type="EMBL" id="QGZ95076.1"/>
    </source>
</evidence>
<comment type="catalytic activity">
    <reaction evidence="5">
        <text>a 3-demethylubiquinol + S-adenosyl-L-methionine = a ubiquinol + S-adenosyl-L-homocysteine + H(+)</text>
        <dbReference type="Rhea" id="RHEA:44380"/>
        <dbReference type="Rhea" id="RHEA-COMP:9566"/>
        <dbReference type="Rhea" id="RHEA-COMP:10914"/>
        <dbReference type="ChEBI" id="CHEBI:15378"/>
        <dbReference type="ChEBI" id="CHEBI:17976"/>
        <dbReference type="ChEBI" id="CHEBI:57856"/>
        <dbReference type="ChEBI" id="CHEBI:59789"/>
        <dbReference type="ChEBI" id="CHEBI:84422"/>
        <dbReference type="EC" id="2.1.1.64"/>
    </reaction>
</comment>
<dbReference type="EC" id="2.1.1.64" evidence="5"/>
<comment type="similarity">
    <text evidence="5">Belongs to the methyltransferase superfamily. UbiG/COQ3 family.</text>
</comment>
<dbReference type="HAMAP" id="MF_00472">
    <property type="entry name" value="UbiG"/>
    <property type="match status" value="1"/>
</dbReference>
<feature type="binding site" evidence="5">
    <location>
        <position position="39"/>
    </location>
    <ligand>
        <name>S-adenosyl-L-methionine</name>
        <dbReference type="ChEBI" id="CHEBI:59789"/>
    </ligand>
</feature>
<keyword evidence="3 5" id="KW-0831">Ubiquinone biosynthesis</keyword>
<dbReference type="PANTHER" id="PTHR43464:SF19">
    <property type="entry name" value="UBIQUINONE BIOSYNTHESIS O-METHYLTRANSFERASE, MITOCHONDRIAL"/>
    <property type="match status" value="1"/>
</dbReference>
<comment type="pathway">
    <text evidence="5">Cofactor biosynthesis; ubiquinone biosynthesis.</text>
</comment>
<dbReference type="Pfam" id="PF13489">
    <property type="entry name" value="Methyltransf_23"/>
    <property type="match status" value="1"/>
</dbReference>
<keyword evidence="6" id="KW-0830">Ubiquinone</keyword>
<dbReference type="GO" id="GO:0010420">
    <property type="term" value="F:polyprenyldihydroxybenzoate methyltransferase activity"/>
    <property type="evidence" value="ECO:0007669"/>
    <property type="project" value="InterPro"/>
</dbReference>
<evidence type="ECO:0000256" key="4">
    <source>
        <dbReference type="ARBA" id="ARBA00022691"/>
    </source>
</evidence>
<proteinExistence type="inferred from homology"/>
<keyword evidence="7" id="KW-1185">Reference proteome</keyword>
<dbReference type="GO" id="GO:0102208">
    <property type="term" value="F:2-polyprenyl-6-hydroxyphenol methylase activity"/>
    <property type="evidence" value="ECO:0007669"/>
    <property type="project" value="UniProtKB-EC"/>
</dbReference>
<comment type="catalytic activity">
    <reaction evidence="5">
        <text>a 3-(all-trans-polyprenyl)benzene-1,2-diol + S-adenosyl-L-methionine = a 2-methoxy-6-(all-trans-polyprenyl)phenol + S-adenosyl-L-homocysteine + H(+)</text>
        <dbReference type="Rhea" id="RHEA:31411"/>
        <dbReference type="Rhea" id="RHEA-COMP:9550"/>
        <dbReference type="Rhea" id="RHEA-COMP:9551"/>
        <dbReference type="ChEBI" id="CHEBI:15378"/>
        <dbReference type="ChEBI" id="CHEBI:57856"/>
        <dbReference type="ChEBI" id="CHEBI:59789"/>
        <dbReference type="ChEBI" id="CHEBI:62729"/>
        <dbReference type="ChEBI" id="CHEBI:62731"/>
        <dbReference type="EC" id="2.1.1.222"/>
    </reaction>
</comment>
<dbReference type="Proteomes" id="UP000431269">
    <property type="component" value="Chromosome"/>
</dbReference>
<dbReference type="GO" id="GO:0032259">
    <property type="term" value="P:methylation"/>
    <property type="evidence" value="ECO:0007669"/>
    <property type="project" value="UniProtKB-KW"/>
</dbReference>
<protein>
    <recommendedName>
        <fullName evidence="5">Ubiquinone biosynthesis O-methyltransferase</fullName>
    </recommendedName>
    <alternativeName>
        <fullName evidence="5">2-polyprenyl-6-hydroxyphenol methylase</fullName>
        <ecNumber evidence="5">2.1.1.222</ecNumber>
    </alternativeName>
    <alternativeName>
        <fullName evidence="5">3-demethylubiquinone 3-O-methyltransferase</fullName>
        <ecNumber evidence="5">2.1.1.64</ecNumber>
    </alternativeName>
</protein>
<dbReference type="InterPro" id="IPR029063">
    <property type="entry name" value="SAM-dependent_MTases_sf"/>
</dbReference>
<evidence type="ECO:0000313" key="7">
    <source>
        <dbReference type="Proteomes" id="UP000431269"/>
    </source>
</evidence>
<keyword evidence="4 5" id="KW-0949">S-adenosyl-L-methionine</keyword>
<name>A0A6I6MP12_9CAUL</name>
<dbReference type="AlphaFoldDB" id="A0A6I6MP12"/>
<dbReference type="CDD" id="cd02440">
    <property type="entry name" value="AdoMet_MTases"/>
    <property type="match status" value="1"/>
</dbReference>
<dbReference type="PANTHER" id="PTHR43464">
    <property type="entry name" value="METHYLTRANSFERASE"/>
    <property type="match status" value="1"/>
</dbReference>
<reference evidence="7" key="1">
    <citation type="submission" date="2019-12" db="EMBL/GenBank/DDBJ databases">
        <title>Complete genome of Terracaulis silvestris 0127_4.</title>
        <authorList>
            <person name="Vieira S."/>
            <person name="Riedel T."/>
            <person name="Sproer C."/>
            <person name="Pascual J."/>
            <person name="Boedeker C."/>
            <person name="Overmann J."/>
        </authorList>
    </citation>
    <scope>NUCLEOTIDE SEQUENCE [LARGE SCALE GENOMIC DNA]</scope>
    <source>
        <strain evidence="7">0127_4</strain>
    </source>
</reference>
<feature type="binding site" evidence="5">
    <location>
        <position position="132"/>
    </location>
    <ligand>
        <name>S-adenosyl-L-methionine</name>
        <dbReference type="ChEBI" id="CHEBI:59789"/>
    </ligand>
</feature>
<organism evidence="6 7">
    <name type="scientific">Terricaulis silvestris</name>
    <dbReference type="NCBI Taxonomy" id="2686094"/>
    <lineage>
        <taxon>Bacteria</taxon>
        <taxon>Pseudomonadati</taxon>
        <taxon>Pseudomonadota</taxon>
        <taxon>Alphaproteobacteria</taxon>
        <taxon>Caulobacterales</taxon>
        <taxon>Caulobacteraceae</taxon>
        <taxon>Terricaulis</taxon>
    </lineage>
</organism>
<dbReference type="UniPathway" id="UPA00232"/>
<evidence type="ECO:0000256" key="1">
    <source>
        <dbReference type="ARBA" id="ARBA00022603"/>
    </source>
</evidence>
<dbReference type="EC" id="2.1.1.222" evidence="5"/>
<dbReference type="InterPro" id="IPR010233">
    <property type="entry name" value="UbiG_MeTrfase"/>
</dbReference>
<feature type="binding site" evidence="5">
    <location>
        <position position="68"/>
    </location>
    <ligand>
        <name>S-adenosyl-L-methionine</name>
        <dbReference type="ChEBI" id="CHEBI:59789"/>
    </ligand>
</feature>
<keyword evidence="1 5" id="KW-0489">Methyltransferase</keyword>
<feature type="binding site" evidence="5">
    <location>
        <position position="89"/>
    </location>
    <ligand>
        <name>S-adenosyl-L-methionine</name>
        <dbReference type="ChEBI" id="CHEBI:59789"/>
    </ligand>
</feature>
<dbReference type="Gene3D" id="3.40.50.150">
    <property type="entry name" value="Vaccinia Virus protein VP39"/>
    <property type="match status" value="1"/>
</dbReference>
<gene>
    <name evidence="5 6" type="primary">ubiG</name>
    <name evidence="6" type="ORF">DSM104635_01917</name>
</gene>
<dbReference type="GO" id="GO:0061542">
    <property type="term" value="F:3-demethylubiquinol 3-O-methyltransferase activity"/>
    <property type="evidence" value="ECO:0007669"/>
    <property type="project" value="UniProtKB-UniRule"/>
</dbReference>
<sequence length="243" mass="25920">MGMATTTDPAEIAKFSALAAEWWNPKGPFGALHRMNPVRLQYIRELALRHFNTSARKPLEHVKTLDLGCGGGLVSAPLARMGANLTAIDASEEAIGAARAYADQAGLEIAFEATTAEALVERGETFELVTALEIVEHVSDVGAFLSAASALVAPNGVLVLSTINRTQKARALAIVGAERILKWAPEGAHDFEKLVTPEEIRAGAPDLQWDEPVGISYQPLGKGWALSSDISVNYLIASRRPPA</sequence>
<evidence type="ECO:0000256" key="2">
    <source>
        <dbReference type="ARBA" id="ARBA00022679"/>
    </source>
</evidence>
<dbReference type="NCBIfam" id="TIGR01983">
    <property type="entry name" value="UbiG"/>
    <property type="match status" value="1"/>
</dbReference>
<accession>A0A6I6MP12</accession>
<evidence type="ECO:0000256" key="5">
    <source>
        <dbReference type="HAMAP-Rule" id="MF_00472"/>
    </source>
</evidence>
<comment type="function">
    <text evidence="5">O-methyltransferase that catalyzes the 2 O-methylation steps in the ubiquinone biosynthetic pathway.</text>
</comment>
<evidence type="ECO:0000256" key="3">
    <source>
        <dbReference type="ARBA" id="ARBA00022688"/>
    </source>
</evidence>